<evidence type="ECO:0000313" key="5">
    <source>
        <dbReference type="Proteomes" id="UP001623348"/>
    </source>
</evidence>
<evidence type="ECO:0000313" key="4">
    <source>
        <dbReference type="EMBL" id="GAB0200450.1"/>
    </source>
</evidence>
<feature type="region of interest" description="Disordered" evidence="2">
    <location>
        <begin position="42"/>
        <end position="65"/>
    </location>
</feature>
<dbReference type="Pfam" id="PF01171">
    <property type="entry name" value="ATP_bind_3"/>
    <property type="match status" value="1"/>
</dbReference>
<feature type="compositionally biased region" description="Low complexity" evidence="2">
    <location>
        <begin position="360"/>
        <end position="393"/>
    </location>
</feature>
<feature type="compositionally biased region" description="Basic residues" evidence="2">
    <location>
        <begin position="397"/>
        <end position="407"/>
    </location>
</feature>
<accession>A0ABC9XRX5</accession>
<gene>
    <name evidence="4" type="ORF">GRJ2_002510400</name>
</gene>
<protein>
    <submittedName>
        <fullName evidence="4">Cytoplasmic tRNA 2-thiolation protein 1</fullName>
    </submittedName>
</protein>
<comment type="caution">
    <text evidence="4">The sequence shown here is derived from an EMBL/GenBank/DDBJ whole genome shotgun (WGS) entry which is preliminary data.</text>
</comment>
<dbReference type="InterPro" id="IPR011063">
    <property type="entry name" value="TilS/TtcA_N"/>
</dbReference>
<evidence type="ECO:0000256" key="1">
    <source>
        <dbReference type="ARBA" id="ARBA00022679"/>
    </source>
</evidence>
<feature type="compositionally biased region" description="Low complexity" evidence="2">
    <location>
        <begin position="285"/>
        <end position="298"/>
    </location>
</feature>
<evidence type="ECO:0000256" key="2">
    <source>
        <dbReference type="SAM" id="MobiDB-lite"/>
    </source>
</evidence>
<sequence length="495" mass="52421">MPSPRCLRCPAPSSLRRPRTGETLCRRCFVAAFEDEAHRAVTAAAAPSPSSPRPPSAPKSGETVAVAASGGKDSTVLAHLLSRLDRRHGYGYRLMLLAVDEGIAGYREASLRAVRRGRGALPLLVVSHRDLFGWSVDEVGAGLGGGSRCTFCGVFRRQALERGARALGVDWIATGHNADDIAETVLMNFLRGDVARLRRAATEATGTPGTPAGATMAPGEATEATTSPAGTSKSSGTTENPTEATKNPMGTTKNPVETTRSSMKVPVGSMTTENPMETTKNPMGTTTSSVETTMSSTKVSEDSVTTTSFTGTTKTPPEAATKPMETTTSSMNIPGGSVTTKNFMETSASPMETTMKPMETTTSSMNIPTDSVTTKSSTATTKNPPETTTSSVETTKKIPKTTARHPKATKDPVANQQVPVATPWPAVPRCKPLRHAYEKEIVLYAYFEGLDYVSTECVYAPHAYRGHARNLLKDLEATRPSTSTALQGVCPPGFT</sequence>
<feature type="region of interest" description="Disordered" evidence="2">
    <location>
        <begin position="201"/>
        <end position="342"/>
    </location>
</feature>
<dbReference type="InterPro" id="IPR014729">
    <property type="entry name" value="Rossmann-like_a/b/a_fold"/>
</dbReference>
<feature type="compositionally biased region" description="Polar residues" evidence="2">
    <location>
        <begin position="269"/>
        <end position="284"/>
    </location>
</feature>
<feature type="compositionally biased region" description="Polar residues" evidence="2">
    <location>
        <begin position="324"/>
        <end position="342"/>
    </location>
</feature>
<feature type="compositionally biased region" description="Low complexity" evidence="2">
    <location>
        <begin position="202"/>
        <end position="226"/>
    </location>
</feature>
<feature type="compositionally biased region" description="Polar residues" evidence="2">
    <location>
        <begin position="227"/>
        <end position="262"/>
    </location>
</feature>
<organism evidence="4 5">
    <name type="scientific">Grus japonensis</name>
    <name type="common">Japanese crane</name>
    <name type="synonym">Red-crowned crane</name>
    <dbReference type="NCBI Taxonomy" id="30415"/>
    <lineage>
        <taxon>Eukaryota</taxon>
        <taxon>Metazoa</taxon>
        <taxon>Chordata</taxon>
        <taxon>Craniata</taxon>
        <taxon>Vertebrata</taxon>
        <taxon>Euteleostomi</taxon>
        <taxon>Archelosauria</taxon>
        <taxon>Archosauria</taxon>
        <taxon>Dinosauria</taxon>
        <taxon>Saurischia</taxon>
        <taxon>Theropoda</taxon>
        <taxon>Coelurosauria</taxon>
        <taxon>Aves</taxon>
        <taxon>Neognathae</taxon>
        <taxon>Neoaves</taxon>
        <taxon>Gruiformes</taxon>
        <taxon>Gruidae</taxon>
        <taxon>Grus</taxon>
    </lineage>
</organism>
<feature type="compositionally biased region" description="Low complexity" evidence="2">
    <location>
        <begin position="305"/>
        <end position="323"/>
    </location>
</feature>
<dbReference type="AlphaFoldDB" id="A0ABC9XRX5"/>
<evidence type="ECO:0000259" key="3">
    <source>
        <dbReference type="Pfam" id="PF01171"/>
    </source>
</evidence>
<dbReference type="Proteomes" id="UP001623348">
    <property type="component" value="Unassembled WGS sequence"/>
</dbReference>
<dbReference type="EMBL" id="BAAFJT010000027">
    <property type="protein sequence ID" value="GAB0200450.1"/>
    <property type="molecule type" value="Genomic_DNA"/>
</dbReference>
<keyword evidence="5" id="KW-1185">Reference proteome</keyword>
<feature type="domain" description="tRNA(Ile)-lysidine/2-thiocytidine synthase N-terminal" evidence="3">
    <location>
        <begin position="64"/>
        <end position="200"/>
    </location>
</feature>
<proteinExistence type="predicted"/>
<dbReference type="SUPFAM" id="SSF52402">
    <property type="entry name" value="Adenine nucleotide alpha hydrolases-like"/>
    <property type="match status" value="2"/>
</dbReference>
<name>A0ABC9XRX5_GRUJA</name>
<keyword evidence="1" id="KW-0808">Transferase</keyword>
<dbReference type="PANTHER" id="PTHR11807">
    <property type="entry name" value="ATPASES OF THE PP SUPERFAMILY-RELATED"/>
    <property type="match status" value="1"/>
</dbReference>
<dbReference type="Gene3D" id="3.40.50.620">
    <property type="entry name" value="HUPs"/>
    <property type="match status" value="2"/>
</dbReference>
<dbReference type="PANTHER" id="PTHR11807:SF12">
    <property type="entry name" value="CYTOPLASMIC TRNA 2-THIOLATION PROTEIN 1"/>
    <property type="match status" value="1"/>
</dbReference>
<feature type="region of interest" description="Disordered" evidence="2">
    <location>
        <begin position="360"/>
        <end position="415"/>
    </location>
</feature>
<reference evidence="4 5" key="1">
    <citation type="submission" date="2024-06" db="EMBL/GenBank/DDBJ databases">
        <title>The draft genome of Grus japonensis, version 3.</title>
        <authorList>
            <person name="Nabeshima K."/>
            <person name="Suzuki S."/>
            <person name="Onuma M."/>
        </authorList>
    </citation>
    <scope>NUCLEOTIDE SEQUENCE [LARGE SCALE GENOMIC DNA]</scope>
    <source>
        <strain evidence="4 5">451A</strain>
    </source>
</reference>
<dbReference type="GO" id="GO:0016740">
    <property type="term" value="F:transferase activity"/>
    <property type="evidence" value="ECO:0007669"/>
    <property type="project" value="UniProtKB-KW"/>
</dbReference>